<evidence type="ECO:0008006" key="4">
    <source>
        <dbReference type="Google" id="ProtNLM"/>
    </source>
</evidence>
<organism evidence="2 3">
    <name type="scientific">Lasius platythorax</name>
    <dbReference type="NCBI Taxonomy" id="488582"/>
    <lineage>
        <taxon>Eukaryota</taxon>
        <taxon>Metazoa</taxon>
        <taxon>Ecdysozoa</taxon>
        <taxon>Arthropoda</taxon>
        <taxon>Hexapoda</taxon>
        <taxon>Insecta</taxon>
        <taxon>Pterygota</taxon>
        <taxon>Neoptera</taxon>
        <taxon>Endopterygota</taxon>
        <taxon>Hymenoptera</taxon>
        <taxon>Apocrita</taxon>
        <taxon>Aculeata</taxon>
        <taxon>Formicoidea</taxon>
        <taxon>Formicidae</taxon>
        <taxon>Formicinae</taxon>
        <taxon>Lasius</taxon>
        <taxon>Lasius</taxon>
    </lineage>
</organism>
<evidence type="ECO:0000256" key="1">
    <source>
        <dbReference type="SAM" id="SignalP"/>
    </source>
</evidence>
<dbReference type="EMBL" id="OZ034825">
    <property type="protein sequence ID" value="CAL1680254.1"/>
    <property type="molecule type" value="Genomic_DNA"/>
</dbReference>
<evidence type="ECO:0000313" key="3">
    <source>
        <dbReference type="Proteomes" id="UP001497644"/>
    </source>
</evidence>
<feature type="signal peptide" evidence="1">
    <location>
        <begin position="1"/>
        <end position="21"/>
    </location>
</feature>
<keyword evidence="3" id="KW-1185">Reference proteome</keyword>
<dbReference type="AlphaFoldDB" id="A0AAV2NKB0"/>
<sequence length="101" mass="11516">MWLRRFLWSLFIGLVIVGSSPRCVVDGFNVETKHYAVYRMEARSMFGFAVSTYRDKFARGCAATEAPSMCERNLVSEQSIELTNGNRRTSLPRRSTSQLSI</sequence>
<keyword evidence="1" id="KW-0732">Signal</keyword>
<protein>
    <recommendedName>
        <fullName evidence="4">Secreted protein</fullName>
    </recommendedName>
</protein>
<feature type="chain" id="PRO_5043999378" description="Secreted protein" evidence="1">
    <location>
        <begin position="22"/>
        <end position="101"/>
    </location>
</feature>
<dbReference type="Proteomes" id="UP001497644">
    <property type="component" value="Chromosome 2"/>
</dbReference>
<gene>
    <name evidence="2" type="ORF">LPLAT_LOCUS6311</name>
</gene>
<name>A0AAV2NKB0_9HYME</name>
<accession>A0AAV2NKB0</accession>
<reference evidence="2" key="1">
    <citation type="submission" date="2024-04" db="EMBL/GenBank/DDBJ databases">
        <authorList>
            <consortium name="Molecular Ecology Group"/>
        </authorList>
    </citation>
    <scope>NUCLEOTIDE SEQUENCE</scope>
</reference>
<proteinExistence type="predicted"/>
<evidence type="ECO:0000313" key="2">
    <source>
        <dbReference type="EMBL" id="CAL1680254.1"/>
    </source>
</evidence>